<name>A0A9P4SCH6_9PEZI</name>
<dbReference type="Pfam" id="PF06985">
    <property type="entry name" value="HET"/>
    <property type="match status" value="1"/>
</dbReference>
<dbReference type="OrthoDB" id="5125733at2759"/>
<accession>A0A9P4SCH6</accession>
<keyword evidence="3" id="KW-1185">Reference proteome</keyword>
<feature type="non-terminal residue" evidence="2">
    <location>
        <position position="1"/>
    </location>
</feature>
<feature type="domain" description="Heterokaryon incompatibility" evidence="1">
    <location>
        <begin position="16"/>
        <end position="138"/>
    </location>
</feature>
<proteinExistence type="predicted"/>
<dbReference type="PANTHER" id="PTHR33112">
    <property type="entry name" value="DOMAIN PROTEIN, PUTATIVE-RELATED"/>
    <property type="match status" value="1"/>
</dbReference>
<protein>
    <recommendedName>
        <fullName evidence="1">Heterokaryon incompatibility domain-containing protein</fullName>
    </recommendedName>
</protein>
<dbReference type="Proteomes" id="UP000799429">
    <property type="component" value="Unassembled WGS sequence"/>
</dbReference>
<gene>
    <name evidence="2" type="ORF">M501DRAFT_932939</name>
</gene>
<dbReference type="EMBL" id="MU006094">
    <property type="protein sequence ID" value="KAF2839869.1"/>
    <property type="molecule type" value="Genomic_DNA"/>
</dbReference>
<sequence>TTKVNLENRMGLIFLDDLPGTITDAILVTRKLSVRYLWVDAICIIQDDMDDWETQGSQMDTIFFNSWLTIAADCAEDSQSGFIRNRNTLSIVPCIHPSIFKNDKTRHDGNMVNGDVVCHFPASFPSSYLEDRGWIMQEELLSRRLLHYEEETVTWECPSAIPSERSPQMKSTPKNLDRYALQRIRFWYPRNVITALTRPLTVLQNYQLWHRLVKNYSNRHLSVPTDILPAIAGLANAWNLNSDTYIAGLWRADLIHSLAWHHVWYKPVTHIGCLDPALQHLPSFSSLCIGSNSVRTETDS</sequence>
<reference evidence="2" key="1">
    <citation type="journal article" date="2020" name="Stud. Mycol.">
        <title>101 Dothideomycetes genomes: a test case for predicting lifestyles and emergence of pathogens.</title>
        <authorList>
            <person name="Haridas S."/>
            <person name="Albert R."/>
            <person name="Binder M."/>
            <person name="Bloem J."/>
            <person name="Labutti K."/>
            <person name="Salamov A."/>
            <person name="Andreopoulos B."/>
            <person name="Baker S."/>
            <person name="Barry K."/>
            <person name="Bills G."/>
            <person name="Bluhm B."/>
            <person name="Cannon C."/>
            <person name="Castanera R."/>
            <person name="Culley D."/>
            <person name="Daum C."/>
            <person name="Ezra D."/>
            <person name="Gonzalez J."/>
            <person name="Henrissat B."/>
            <person name="Kuo A."/>
            <person name="Liang C."/>
            <person name="Lipzen A."/>
            <person name="Lutzoni F."/>
            <person name="Magnuson J."/>
            <person name="Mondo S."/>
            <person name="Nolan M."/>
            <person name="Ohm R."/>
            <person name="Pangilinan J."/>
            <person name="Park H.-J."/>
            <person name="Ramirez L."/>
            <person name="Alfaro M."/>
            <person name="Sun H."/>
            <person name="Tritt A."/>
            <person name="Yoshinaga Y."/>
            <person name="Zwiers L.-H."/>
            <person name="Turgeon B."/>
            <person name="Goodwin S."/>
            <person name="Spatafora J."/>
            <person name="Crous P."/>
            <person name="Grigoriev I."/>
        </authorList>
    </citation>
    <scope>NUCLEOTIDE SEQUENCE</scope>
    <source>
        <strain evidence="2">CBS 101060</strain>
    </source>
</reference>
<organism evidence="2 3">
    <name type="scientific">Patellaria atrata CBS 101060</name>
    <dbReference type="NCBI Taxonomy" id="1346257"/>
    <lineage>
        <taxon>Eukaryota</taxon>
        <taxon>Fungi</taxon>
        <taxon>Dikarya</taxon>
        <taxon>Ascomycota</taxon>
        <taxon>Pezizomycotina</taxon>
        <taxon>Dothideomycetes</taxon>
        <taxon>Dothideomycetes incertae sedis</taxon>
        <taxon>Patellariales</taxon>
        <taxon>Patellariaceae</taxon>
        <taxon>Patellaria</taxon>
    </lineage>
</organism>
<evidence type="ECO:0000313" key="3">
    <source>
        <dbReference type="Proteomes" id="UP000799429"/>
    </source>
</evidence>
<dbReference type="AlphaFoldDB" id="A0A9P4SCH6"/>
<evidence type="ECO:0000259" key="1">
    <source>
        <dbReference type="Pfam" id="PF06985"/>
    </source>
</evidence>
<dbReference type="InterPro" id="IPR010730">
    <property type="entry name" value="HET"/>
</dbReference>
<evidence type="ECO:0000313" key="2">
    <source>
        <dbReference type="EMBL" id="KAF2839869.1"/>
    </source>
</evidence>
<dbReference type="PANTHER" id="PTHR33112:SF16">
    <property type="entry name" value="HETEROKARYON INCOMPATIBILITY DOMAIN-CONTAINING PROTEIN"/>
    <property type="match status" value="1"/>
</dbReference>
<comment type="caution">
    <text evidence="2">The sequence shown here is derived from an EMBL/GenBank/DDBJ whole genome shotgun (WGS) entry which is preliminary data.</text>
</comment>